<protein>
    <submittedName>
        <fullName evidence="1">Uncharacterized protein</fullName>
    </submittedName>
</protein>
<dbReference type="Proteomes" id="UP000194440">
    <property type="component" value="Chromosome"/>
</dbReference>
<dbReference type="InterPro" id="IPR002347">
    <property type="entry name" value="SDR_fam"/>
</dbReference>
<organism evidence="1 2">
    <name type="scientific">Acidovorax carolinensis</name>
    <dbReference type="NCBI Taxonomy" id="553814"/>
    <lineage>
        <taxon>Bacteria</taxon>
        <taxon>Pseudomonadati</taxon>
        <taxon>Pseudomonadota</taxon>
        <taxon>Betaproteobacteria</taxon>
        <taxon>Burkholderiales</taxon>
        <taxon>Comamonadaceae</taxon>
        <taxon>Acidovorax</taxon>
    </lineage>
</organism>
<evidence type="ECO:0000313" key="1">
    <source>
        <dbReference type="EMBL" id="ART58988.1"/>
    </source>
</evidence>
<dbReference type="OrthoDB" id="8959163at2"/>
<accession>A0A240UBX3</accession>
<sequence>MHPTGRMGQPKEITETACALLADMASFMSGLHSVVDGGLLGVEPGAGQTVTVVRLRHP</sequence>
<dbReference type="KEGG" id="acis:CBP35_09795"/>
<dbReference type="InterPro" id="IPR036291">
    <property type="entry name" value="NAD(P)-bd_dom_sf"/>
</dbReference>
<dbReference type="Pfam" id="PF13561">
    <property type="entry name" value="adh_short_C2"/>
    <property type="match status" value="1"/>
</dbReference>
<keyword evidence="2" id="KW-1185">Reference proteome</keyword>
<gene>
    <name evidence="1" type="ORF">CBP36_09140</name>
</gene>
<dbReference type="AlphaFoldDB" id="A0A240UBX3"/>
<evidence type="ECO:0000313" key="2">
    <source>
        <dbReference type="Proteomes" id="UP000194440"/>
    </source>
</evidence>
<dbReference type="KEGG" id="acip:CBP36_09140"/>
<dbReference type="SUPFAM" id="SSF51735">
    <property type="entry name" value="NAD(P)-binding Rossmann-fold domains"/>
    <property type="match status" value="1"/>
</dbReference>
<dbReference type="EMBL" id="CP021366">
    <property type="protein sequence ID" value="ART58988.1"/>
    <property type="molecule type" value="Genomic_DNA"/>
</dbReference>
<name>A0A240UBX3_9BURK</name>
<proteinExistence type="predicted"/>
<dbReference type="Gene3D" id="3.40.50.720">
    <property type="entry name" value="NAD(P)-binding Rossmann-like Domain"/>
    <property type="match status" value="1"/>
</dbReference>
<reference evidence="1" key="1">
    <citation type="submission" date="2017-05" db="EMBL/GenBank/DDBJ databases">
        <title>Polyphasic characterization of four soil-derived phenanthrene-degrading Acidovorax strains and proposal of Acidovorax phenanthrenivorans sp. nov.</title>
        <authorList>
            <person name="Singleton D."/>
            <person name="Lee J."/>
            <person name="Dickey A.N."/>
            <person name="Stroud A."/>
            <person name="Scholl E.H."/>
            <person name="Wright F.A."/>
            <person name="Aitken M.D."/>
        </authorList>
    </citation>
    <scope>NUCLEOTIDE SEQUENCE</scope>
    <source>
        <strain evidence="1">P4</strain>
    </source>
</reference>